<sequence length="224" mass="24152">MARIIRYLAKIFGDYTLTPRSTRLLITAGAWTPSVFSTLFPTSPLDIPITQLAGYSLLVKSPRWTKEHESNGCYAIFTTMQSGFSPEVFSRIGGEIYLAGLNDPAMPLPETATDAKIDQAKVDELTKAAQRLLGRDGTDVSDLQVLREGLCFRPVTRRGEPILCRVADEDLGGIETNPGADGGVFIAAGHGPWGISHSLGTGKVMAEILEGQETSADVTHLALF</sequence>
<evidence type="ECO:0000313" key="1">
    <source>
        <dbReference type="EMBL" id="KAK3705371.1"/>
    </source>
</evidence>
<gene>
    <name evidence="1" type="ORF">LTR37_013344</name>
</gene>
<organism evidence="1 2">
    <name type="scientific">Vermiconidia calcicola</name>
    <dbReference type="NCBI Taxonomy" id="1690605"/>
    <lineage>
        <taxon>Eukaryota</taxon>
        <taxon>Fungi</taxon>
        <taxon>Dikarya</taxon>
        <taxon>Ascomycota</taxon>
        <taxon>Pezizomycotina</taxon>
        <taxon>Dothideomycetes</taxon>
        <taxon>Dothideomycetidae</taxon>
        <taxon>Mycosphaerellales</taxon>
        <taxon>Extremaceae</taxon>
        <taxon>Vermiconidia</taxon>
    </lineage>
</organism>
<dbReference type="EMBL" id="JAUTXU010000130">
    <property type="protein sequence ID" value="KAK3705371.1"/>
    <property type="molecule type" value="Genomic_DNA"/>
</dbReference>
<evidence type="ECO:0000313" key="2">
    <source>
        <dbReference type="Proteomes" id="UP001281147"/>
    </source>
</evidence>
<accession>A0ACC3MWQ6</accession>
<comment type="caution">
    <text evidence="1">The sequence shown here is derived from an EMBL/GenBank/DDBJ whole genome shotgun (WGS) entry which is preliminary data.</text>
</comment>
<protein>
    <submittedName>
        <fullName evidence="1">Uncharacterized protein</fullName>
    </submittedName>
</protein>
<reference evidence="1" key="1">
    <citation type="submission" date="2023-07" db="EMBL/GenBank/DDBJ databases">
        <title>Black Yeasts Isolated from many extreme environments.</title>
        <authorList>
            <person name="Coleine C."/>
            <person name="Stajich J.E."/>
            <person name="Selbmann L."/>
        </authorList>
    </citation>
    <scope>NUCLEOTIDE SEQUENCE</scope>
    <source>
        <strain evidence="1">CCFEE 5714</strain>
    </source>
</reference>
<keyword evidence="2" id="KW-1185">Reference proteome</keyword>
<dbReference type="Proteomes" id="UP001281147">
    <property type="component" value="Unassembled WGS sequence"/>
</dbReference>
<name>A0ACC3MWQ6_9PEZI</name>
<proteinExistence type="predicted"/>